<sequence>MRLLAGGRGRLAFLVDGVLVVCLIVVVTLAFRVAGWPLSADDVVVFGGVMVYSLALEPWVWRE</sequence>
<evidence type="ECO:0000259" key="2">
    <source>
        <dbReference type="Pfam" id="PF26436"/>
    </source>
</evidence>
<feature type="domain" description="DUF8119" evidence="2">
    <location>
        <begin position="10"/>
        <end position="59"/>
    </location>
</feature>
<keyword evidence="1" id="KW-0472">Membrane</keyword>
<dbReference type="Pfam" id="PF26436">
    <property type="entry name" value="DUF8119"/>
    <property type="match status" value="1"/>
</dbReference>
<keyword evidence="1" id="KW-1133">Transmembrane helix</keyword>
<reference evidence="3 4" key="1">
    <citation type="submission" date="2016-10" db="EMBL/GenBank/DDBJ databases">
        <authorList>
            <person name="de Groot N.N."/>
        </authorList>
    </citation>
    <scope>NUCLEOTIDE SEQUENCE [LARGE SCALE GENOMIC DNA]</scope>
    <source>
        <strain evidence="3 4">SP2</strain>
    </source>
</reference>
<evidence type="ECO:0000313" key="4">
    <source>
        <dbReference type="Proteomes" id="UP000182829"/>
    </source>
</evidence>
<organism evidence="3 4">
    <name type="scientific">Natronobacterium gregoryi</name>
    <dbReference type="NCBI Taxonomy" id="44930"/>
    <lineage>
        <taxon>Archaea</taxon>
        <taxon>Methanobacteriati</taxon>
        <taxon>Methanobacteriota</taxon>
        <taxon>Stenosarchaea group</taxon>
        <taxon>Halobacteria</taxon>
        <taxon>Halobacteriales</taxon>
        <taxon>Natrialbaceae</taxon>
        <taxon>Natronobacterium</taxon>
    </lineage>
</organism>
<feature type="transmembrane region" description="Helical" evidence="1">
    <location>
        <begin position="43"/>
        <end position="61"/>
    </location>
</feature>
<feature type="transmembrane region" description="Helical" evidence="1">
    <location>
        <begin position="12"/>
        <end position="31"/>
    </location>
</feature>
<name>A0A1I3PLP4_9EURY</name>
<dbReference type="InterPro" id="IPR058432">
    <property type="entry name" value="DUF8119"/>
</dbReference>
<proteinExistence type="predicted"/>
<evidence type="ECO:0000313" key="3">
    <source>
        <dbReference type="EMBL" id="SFJ22231.1"/>
    </source>
</evidence>
<dbReference type="RefSeq" id="WP_005580664.1">
    <property type="nucleotide sequence ID" value="NC_019792.1"/>
</dbReference>
<dbReference type="EMBL" id="FORO01000018">
    <property type="protein sequence ID" value="SFJ22231.1"/>
    <property type="molecule type" value="Genomic_DNA"/>
</dbReference>
<evidence type="ECO:0000256" key="1">
    <source>
        <dbReference type="SAM" id="Phobius"/>
    </source>
</evidence>
<dbReference type="AlphaFoldDB" id="A0A1I3PLP4"/>
<dbReference type="OMA" id="IDPWARV"/>
<gene>
    <name evidence="3" type="ORF">SAMN05443661_11832</name>
</gene>
<accession>A0A1I3PLP4</accession>
<dbReference type="Proteomes" id="UP000182829">
    <property type="component" value="Unassembled WGS sequence"/>
</dbReference>
<protein>
    <recommendedName>
        <fullName evidence="2">DUF8119 domain-containing protein</fullName>
    </recommendedName>
</protein>
<keyword evidence="1" id="KW-0812">Transmembrane</keyword>